<keyword evidence="2" id="KW-0732">Signal</keyword>
<dbReference type="Proteomes" id="UP000298663">
    <property type="component" value="Unassembled WGS sequence"/>
</dbReference>
<sequence>MTLAVVAPLVALVIGFLYHKNQQAKRDEEAATDAAVDAATPKVSSQASVRTGPSPDKSQRSPVVQVESKISDVTTAVKPSKTSSVLQVSDLNRPTSNVGTAHEPSETQVVPAAPTEASAPSEEAPNAAIDLQLPSHAETACRPSLLDVPTAAVPSEISAKQIVEEEQNDAPPVAPDPATAAAVAGEPEEKEKKKQKKKHSKHKSKKKDASTEGSAEGEEKKSKKRKKKKKSKSHKKDKKKKRSGSGSGEDAQPEAPLPA</sequence>
<feature type="region of interest" description="Disordered" evidence="1">
    <location>
        <begin position="29"/>
        <end position="124"/>
    </location>
</feature>
<proteinExistence type="predicted"/>
<comment type="caution">
    <text evidence="3">The sequence shown here is derived from an EMBL/GenBank/DDBJ whole genome shotgun (WGS) entry which is preliminary data.</text>
</comment>
<evidence type="ECO:0000313" key="3">
    <source>
        <dbReference type="EMBL" id="TKR94794.1"/>
    </source>
</evidence>
<dbReference type="EMBL" id="AZBU02000002">
    <property type="protein sequence ID" value="TKR94794.1"/>
    <property type="molecule type" value="Genomic_DNA"/>
</dbReference>
<feature type="compositionally biased region" description="Polar residues" evidence="1">
    <location>
        <begin position="42"/>
        <end position="51"/>
    </location>
</feature>
<reference evidence="3 4" key="2">
    <citation type="journal article" date="2019" name="G3 (Bethesda)">
        <title>Hybrid Assembly of the Genome of the Entomopathogenic Nematode Steinernema carpocapsae Identifies the X-Chromosome.</title>
        <authorList>
            <person name="Serra L."/>
            <person name="Macchietto M."/>
            <person name="Macias-Munoz A."/>
            <person name="McGill C.J."/>
            <person name="Rodriguez I.M."/>
            <person name="Rodriguez B."/>
            <person name="Murad R."/>
            <person name="Mortazavi A."/>
        </authorList>
    </citation>
    <scope>NUCLEOTIDE SEQUENCE [LARGE SCALE GENOMIC DNA]</scope>
    <source>
        <strain evidence="3 4">ALL</strain>
    </source>
</reference>
<organism evidence="3 4">
    <name type="scientific">Steinernema carpocapsae</name>
    <name type="common">Entomopathogenic nematode</name>
    <dbReference type="NCBI Taxonomy" id="34508"/>
    <lineage>
        <taxon>Eukaryota</taxon>
        <taxon>Metazoa</taxon>
        <taxon>Ecdysozoa</taxon>
        <taxon>Nematoda</taxon>
        <taxon>Chromadorea</taxon>
        <taxon>Rhabditida</taxon>
        <taxon>Tylenchina</taxon>
        <taxon>Panagrolaimomorpha</taxon>
        <taxon>Strongyloidoidea</taxon>
        <taxon>Steinernematidae</taxon>
        <taxon>Steinernema</taxon>
    </lineage>
</organism>
<feature type="signal peptide" evidence="2">
    <location>
        <begin position="1"/>
        <end position="15"/>
    </location>
</feature>
<accession>A0A4U5PFE1</accession>
<dbReference type="AlphaFoldDB" id="A0A4U5PFE1"/>
<keyword evidence="4" id="KW-1185">Reference proteome</keyword>
<feature type="compositionally biased region" description="Basic residues" evidence="1">
    <location>
        <begin position="222"/>
        <end position="243"/>
    </location>
</feature>
<feature type="chain" id="PRO_5020930516" evidence="2">
    <location>
        <begin position="16"/>
        <end position="259"/>
    </location>
</feature>
<feature type="region of interest" description="Disordered" evidence="1">
    <location>
        <begin position="157"/>
        <end position="259"/>
    </location>
</feature>
<protein>
    <submittedName>
        <fullName evidence="3">Uncharacterized protein</fullName>
    </submittedName>
</protein>
<evidence type="ECO:0000256" key="2">
    <source>
        <dbReference type="SAM" id="SignalP"/>
    </source>
</evidence>
<reference evidence="3 4" key="1">
    <citation type="journal article" date="2015" name="Genome Biol.">
        <title>Comparative genomics of Steinernema reveals deeply conserved gene regulatory networks.</title>
        <authorList>
            <person name="Dillman A.R."/>
            <person name="Macchietto M."/>
            <person name="Porter C.F."/>
            <person name="Rogers A."/>
            <person name="Williams B."/>
            <person name="Antoshechkin I."/>
            <person name="Lee M.M."/>
            <person name="Goodwin Z."/>
            <person name="Lu X."/>
            <person name="Lewis E.E."/>
            <person name="Goodrich-Blair H."/>
            <person name="Stock S.P."/>
            <person name="Adams B.J."/>
            <person name="Sternberg P.W."/>
            <person name="Mortazavi A."/>
        </authorList>
    </citation>
    <scope>NUCLEOTIDE SEQUENCE [LARGE SCALE GENOMIC DNA]</scope>
    <source>
        <strain evidence="3 4">ALL</strain>
    </source>
</reference>
<gene>
    <name evidence="3" type="ORF">L596_009035</name>
</gene>
<feature type="compositionally biased region" description="Basic residues" evidence="1">
    <location>
        <begin position="193"/>
        <end position="206"/>
    </location>
</feature>
<evidence type="ECO:0000313" key="4">
    <source>
        <dbReference type="Proteomes" id="UP000298663"/>
    </source>
</evidence>
<feature type="compositionally biased region" description="Low complexity" evidence="1">
    <location>
        <begin position="111"/>
        <end position="124"/>
    </location>
</feature>
<evidence type="ECO:0000256" key="1">
    <source>
        <dbReference type="SAM" id="MobiDB-lite"/>
    </source>
</evidence>
<name>A0A4U5PFE1_STECR</name>
<feature type="compositionally biased region" description="Polar residues" evidence="1">
    <location>
        <begin position="80"/>
        <end position="99"/>
    </location>
</feature>